<evidence type="ECO:0000259" key="7">
    <source>
        <dbReference type="Pfam" id="PF00266"/>
    </source>
</evidence>
<dbReference type="CDD" id="cd06453">
    <property type="entry name" value="SufS_like"/>
    <property type="match status" value="1"/>
</dbReference>
<comment type="cofactor">
    <cofactor evidence="1">
        <name>pyridoxal 5'-phosphate</name>
        <dbReference type="ChEBI" id="CHEBI:597326"/>
    </cofactor>
</comment>
<evidence type="ECO:0000313" key="9">
    <source>
        <dbReference type="Proteomes" id="UP000200980"/>
    </source>
</evidence>
<dbReference type="Proteomes" id="UP000200980">
    <property type="component" value="Unassembled WGS sequence"/>
</dbReference>
<comment type="caution">
    <text evidence="8">The sequence shown here is derived from an EMBL/GenBank/DDBJ whole genome shotgun (WGS) entry which is preliminary data.</text>
</comment>
<sequence>MFDNVRARFPILSETAHGRPLVFLDSAASAQKPECVIDAMSEAARHCYANIHRGLYDMSDRTTQAYEAVRDDVARFLNAADRREIVFTKNSTEGFNLLAHSLGSQLKPGQAVLISALEHHANIVPWLMLRDRLGIELRVAPINEAGDIDLAAYEELLSDGCVALVSVTHMSNVLGTITPVTTLAKLAHQYGAKIIVDGSQSIVHRKVDVQALGADFFLFTGHKLYGPTGVGILWGKLPLLEDMPPFLGGGDMIRSVSFEKATWAEAPHKFEAGTPAILEVLGLGAAIRFVESLGAEAIEAHERDLIAYAQTVLEKTDGVRIMGNPVERGGVFSLQVEGVHPHDLAVLLDQQGIAIRAGQHCAEPLMHELGVQATARASFAIYTTRDEIDALAHGIERARALLA</sequence>
<dbReference type="PANTHER" id="PTHR43586:SF8">
    <property type="entry name" value="CYSTEINE DESULFURASE 1, CHLOROPLASTIC"/>
    <property type="match status" value="1"/>
</dbReference>
<dbReference type="SUPFAM" id="SSF53383">
    <property type="entry name" value="PLP-dependent transferases"/>
    <property type="match status" value="1"/>
</dbReference>
<dbReference type="Gene3D" id="3.40.640.10">
    <property type="entry name" value="Type I PLP-dependent aspartate aminotransferase-like (Major domain)"/>
    <property type="match status" value="1"/>
</dbReference>
<dbReference type="GO" id="GO:0030170">
    <property type="term" value="F:pyridoxal phosphate binding"/>
    <property type="evidence" value="ECO:0007669"/>
    <property type="project" value="InterPro"/>
</dbReference>
<dbReference type="OrthoDB" id="9804366at2"/>
<evidence type="ECO:0000256" key="6">
    <source>
        <dbReference type="ARBA" id="ARBA00050776"/>
    </source>
</evidence>
<comment type="similarity">
    <text evidence="2">Belongs to the class-V pyridoxal-phosphate-dependent aminotransferase family. Csd subfamily.</text>
</comment>
<keyword evidence="4" id="KW-0808">Transferase</keyword>
<comment type="catalytic activity">
    <reaction evidence="6">
        <text>(sulfur carrier)-H + L-cysteine = (sulfur carrier)-SH + L-alanine</text>
        <dbReference type="Rhea" id="RHEA:43892"/>
        <dbReference type="Rhea" id="RHEA-COMP:14737"/>
        <dbReference type="Rhea" id="RHEA-COMP:14739"/>
        <dbReference type="ChEBI" id="CHEBI:29917"/>
        <dbReference type="ChEBI" id="CHEBI:35235"/>
        <dbReference type="ChEBI" id="CHEBI:57972"/>
        <dbReference type="ChEBI" id="CHEBI:64428"/>
        <dbReference type="EC" id="2.8.1.7"/>
    </reaction>
</comment>
<name>A0A1S8GS17_9PROT</name>
<evidence type="ECO:0000256" key="5">
    <source>
        <dbReference type="ARBA" id="ARBA00022898"/>
    </source>
</evidence>
<dbReference type="EC" id="2.8.1.7" evidence="3"/>
<dbReference type="GO" id="GO:0031071">
    <property type="term" value="F:cysteine desulfurase activity"/>
    <property type="evidence" value="ECO:0007669"/>
    <property type="project" value="UniProtKB-EC"/>
</dbReference>
<evidence type="ECO:0000256" key="2">
    <source>
        <dbReference type="ARBA" id="ARBA00010447"/>
    </source>
</evidence>
<dbReference type="GO" id="GO:0006534">
    <property type="term" value="P:cysteine metabolic process"/>
    <property type="evidence" value="ECO:0007669"/>
    <property type="project" value="InterPro"/>
</dbReference>
<dbReference type="InterPro" id="IPR000192">
    <property type="entry name" value="Aminotrans_V_dom"/>
</dbReference>
<dbReference type="InterPro" id="IPR015422">
    <property type="entry name" value="PyrdxlP-dep_Trfase_small"/>
</dbReference>
<dbReference type="RefSeq" id="WP_077395668.1">
    <property type="nucleotide sequence ID" value="NZ_JATM01000001.1"/>
</dbReference>
<keyword evidence="9" id="KW-1185">Reference proteome</keyword>
<evidence type="ECO:0000256" key="3">
    <source>
        <dbReference type="ARBA" id="ARBA00012239"/>
    </source>
</evidence>
<proteinExistence type="inferred from homology"/>
<dbReference type="InterPro" id="IPR010970">
    <property type="entry name" value="Cys_dSase_SufS"/>
</dbReference>
<organism evidence="8 9">
    <name type="scientific">Bombella intestini</name>
    <dbReference type="NCBI Taxonomy" id="1539051"/>
    <lineage>
        <taxon>Bacteria</taxon>
        <taxon>Pseudomonadati</taxon>
        <taxon>Pseudomonadota</taxon>
        <taxon>Alphaproteobacteria</taxon>
        <taxon>Acetobacterales</taxon>
        <taxon>Acetobacteraceae</taxon>
        <taxon>Bombella</taxon>
    </lineage>
</organism>
<dbReference type="InterPro" id="IPR015424">
    <property type="entry name" value="PyrdxlP-dep_Trfase"/>
</dbReference>
<dbReference type="AlphaFoldDB" id="A0A1S8GS17"/>
<accession>A0A1S8GS17</accession>
<dbReference type="NCBIfam" id="TIGR01979">
    <property type="entry name" value="sufS"/>
    <property type="match status" value="1"/>
</dbReference>
<evidence type="ECO:0000256" key="4">
    <source>
        <dbReference type="ARBA" id="ARBA00022679"/>
    </source>
</evidence>
<gene>
    <name evidence="8" type="ORF">AL01_02555</name>
</gene>
<protein>
    <recommendedName>
        <fullName evidence="3">cysteine desulfurase</fullName>
        <ecNumber evidence="3">2.8.1.7</ecNumber>
    </recommendedName>
</protein>
<evidence type="ECO:0000256" key="1">
    <source>
        <dbReference type="ARBA" id="ARBA00001933"/>
    </source>
</evidence>
<dbReference type="PANTHER" id="PTHR43586">
    <property type="entry name" value="CYSTEINE DESULFURASE"/>
    <property type="match status" value="1"/>
</dbReference>
<reference evidence="8 9" key="1">
    <citation type="journal article" date="2016" name="PLoS ONE">
        <title>Whole-Genome Sequence Analysis of Bombella intestini LMG 28161T, a Novel Acetic Acid Bacterium Isolated from the Crop of a Red-Tailed Bumble Bee, Bombus lapidarius.</title>
        <authorList>
            <person name="Li L."/>
            <person name="Illeghems K."/>
            <person name="Van Kerrebroeck S."/>
            <person name="Borremans W."/>
            <person name="Cleenwerck I."/>
            <person name="Smagghe G."/>
            <person name="De Vuyst L."/>
            <person name="Vandamme P."/>
        </authorList>
    </citation>
    <scope>NUCLEOTIDE SEQUENCE [LARGE SCALE GENOMIC DNA]</scope>
    <source>
        <strain evidence="8 9">R-52487</strain>
    </source>
</reference>
<dbReference type="STRING" id="1539051.AL01_02555"/>
<keyword evidence="5" id="KW-0663">Pyridoxal phosphate</keyword>
<dbReference type="Pfam" id="PF00266">
    <property type="entry name" value="Aminotran_5"/>
    <property type="match status" value="1"/>
</dbReference>
<dbReference type="InterPro" id="IPR015421">
    <property type="entry name" value="PyrdxlP-dep_Trfase_major"/>
</dbReference>
<dbReference type="EMBL" id="JATM01000001">
    <property type="protein sequence ID" value="OOL19857.1"/>
    <property type="molecule type" value="Genomic_DNA"/>
</dbReference>
<dbReference type="Gene3D" id="3.90.1150.10">
    <property type="entry name" value="Aspartate Aminotransferase, domain 1"/>
    <property type="match status" value="1"/>
</dbReference>
<feature type="domain" description="Aminotransferase class V" evidence="7">
    <location>
        <begin position="22"/>
        <end position="391"/>
    </location>
</feature>
<evidence type="ECO:0000313" key="8">
    <source>
        <dbReference type="EMBL" id="OOL19857.1"/>
    </source>
</evidence>